<dbReference type="GO" id="GO:0005886">
    <property type="term" value="C:plasma membrane"/>
    <property type="evidence" value="ECO:0007669"/>
    <property type="project" value="TreeGrafter"/>
</dbReference>
<feature type="signal peptide" evidence="6">
    <location>
        <begin position="1"/>
        <end position="32"/>
    </location>
</feature>
<dbReference type="SUPFAM" id="SSF52096">
    <property type="entry name" value="ClpP/crotonase"/>
    <property type="match status" value="1"/>
</dbReference>
<reference evidence="9 10" key="1">
    <citation type="submission" date="2019-02" db="EMBL/GenBank/DDBJ databases">
        <title>Deep-cultivation of Planctomycetes and their phenomic and genomic characterization uncovers novel biology.</title>
        <authorList>
            <person name="Wiegand S."/>
            <person name="Jogler M."/>
            <person name="Boedeker C."/>
            <person name="Pinto D."/>
            <person name="Vollmers J."/>
            <person name="Rivas-Marin E."/>
            <person name="Kohn T."/>
            <person name="Peeters S.H."/>
            <person name="Heuer A."/>
            <person name="Rast P."/>
            <person name="Oberbeckmann S."/>
            <person name="Bunk B."/>
            <person name="Jeske O."/>
            <person name="Meyerdierks A."/>
            <person name="Storesund J.E."/>
            <person name="Kallscheuer N."/>
            <person name="Luecker S."/>
            <person name="Lage O.M."/>
            <person name="Pohl T."/>
            <person name="Merkel B.J."/>
            <person name="Hornburger P."/>
            <person name="Mueller R.-W."/>
            <person name="Bruemmer F."/>
            <person name="Labrenz M."/>
            <person name="Spormann A.M."/>
            <person name="Op den Camp H."/>
            <person name="Overmann J."/>
            <person name="Amann R."/>
            <person name="Jetten M.S.M."/>
            <person name="Mascher T."/>
            <person name="Medema M.H."/>
            <person name="Devos D.P."/>
            <person name="Kaster A.-K."/>
            <person name="Ovreas L."/>
            <person name="Rohde M."/>
            <person name="Galperin M.Y."/>
            <person name="Jogler C."/>
        </authorList>
    </citation>
    <scope>NUCLEOTIDE SEQUENCE [LARGE SCALE GENOMIC DNA]</scope>
    <source>
        <strain evidence="9 10">K23_9</strain>
    </source>
</reference>
<evidence type="ECO:0000256" key="1">
    <source>
        <dbReference type="ARBA" id="ARBA00004141"/>
    </source>
</evidence>
<evidence type="ECO:0000313" key="10">
    <source>
        <dbReference type="Proteomes" id="UP000319817"/>
    </source>
</evidence>
<dbReference type="PANTHER" id="PTHR33507:SF3">
    <property type="entry name" value="INNER MEMBRANE PROTEIN YBBJ"/>
    <property type="match status" value="1"/>
</dbReference>
<evidence type="ECO:0000313" key="9">
    <source>
        <dbReference type="EMBL" id="QDT11095.1"/>
    </source>
</evidence>
<evidence type="ECO:0000259" key="8">
    <source>
        <dbReference type="Pfam" id="PF24961"/>
    </source>
</evidence>
<feature type="domain" description="NfeD-like C-terminal" evidence="7">
    <location>
        <begin position="684"/>
        <end position="736"/>
    </location>
</feature>
<dbReference type="Gene3D" id="2.40.50.140">
    <property type="entry name" value="Nucleic acid-binding proteins"/>
    <property type="match status" value="1"/>
</dbReference>
<sequence length="740" mass="78735" precursor="true">MHRPATPSFRRGSFCAFAMLTLLLGCIVTSSAQDGGTDRGTPTDATDLPAAGNDVKNGYLIDVPIPLDADSTARLLTQLTRLAETAPAGKRVTVVLRYETEQDAGTGTQFEDALKVARAITSPELRSIRAVSLVNGPVVGHSTLPILASDAIVMGPRGVIGDASAGESSADETITISYNAVAAKRGLFPLPIVTAIVDPGVELAQVAKVGGGETFAVGDDLKKFREDGKVLSEEVWAAAGVPLRLDAKQLRKARISAGIVDSMEQTAELLDLAAINPVEKNRLDGEANGALLEIAGSISSGRVRRWQSNLSATLDSGYVNTWVITIDSGGGDLDQSATLAGLFSQPEPPLRDAAGLIQGEARGDAALIALACQPLYMTPDSTLGGPGSDVVTQDDLDRYEELIEQIARNTKRSPALIRGLLHRDLVVYRYTNKKTGRVRFATEEDLVRDAEDQDAERERWQRGDQVELAAGLDARKALELGLIDGESPSLEDTSRRLGLKEPPKPVSDRGFVRFVEQLGRSQALAFLLLFVGFVTLSAEANAPGLSVPGFISMVCFALYFWIKFLAGTAEWLELVLFAIGLICIGIEIFVLPGFGVFGVGGLAMTILGLVLMSQTFVIPKNTYQIEVLTRGLWIALGGAFGLIGGFILMRMLFPHVPLFKGLVMDTGDVAMVEQAERLADFSHLQGQTGTATTPLLPSGKARFGDEIVAVVSDGSAISKGDSIRVTQIHGNRVVVEAVGS</sequence>
<dbReference type="PANTHER" id="PTHR33507">
    <property type="entry name" value="INNER MEMBRANE PROTEIN YBBJ"/>
    <property type="match status" value="1"/>
</dbReference>
<keyword evidence="6" id="KW-0732">Signal</keyword>
<feature type="domain" description="NfeD integral membrane" evidence="8">
    <location>
        <begin position="524"/>
        <end position="650"/>
    </location>
</feature>
<dbReference type="InterPro" id="IPR052165">
    <property type="entry name" value="Membrane_assoc_protease"/>
</dbReference>
<dbReference type="Proteomes" id="UP000319817">
    <property type="component" value="Chromosome"/>
</dbReference>
<organism evidence="9 10">
    <name type="scientific">Stieleria marina</name>
    <dbReference type="NCBI Taxonomy" id="1930275"/>
    <lineage>
        <taxon>Bacteria</taxon>
        <taxon>Pseudomonadati</taxon>
        <taxon>Planctomycetota</taxon>
        <taxon>Planctomycetia</taxon>
        <taxon>Pirellulales</taxon>
        <taxon>Pirellulaceae</taxon>
        <taxon>Stieleria</taxon>
    </lineage>
</organism>
<dbReference type="Pfam" id="PF24961">
    <property type="entry name" value="NfeD_membrane"/>
    <property type="match status" value="1"/>
</dbReference>
<feature type="transmembrane region" description="Helical" evidence="5">
    <location>
        <begin position="545"/>
        <end position="562"/>
    </location>
</feature>
<proteinExistence type="predicted"/>
<dbReference type="InterPro" id="IPR002810">
    <property type="entry name" value="NfeD-like_C"/>
</dbReference>
<protein>
    <submittedName>
        <fullName evidence="9">Uncharacterized protein</fullName>
    </submittedName>
</protein>
<evidence type="ECO:0000259" key="7">
    <source>
        <dbReference type="Pfam" id="PF01957"/>
    </source>
</evidence>
<keyword evidence="10" id="KW-1185">Reference proteome</keyword>
<feature type="transmembrane region" description="Helical" evidence="5">
    <location>
        <begin position="631"/>
        <end position="653"/>
    </location>
</feature>
<evidence type="ECO:0000256" key="3">
    <source>
        <dbReference type="ARBA" id="ARBA00022989"/>
    </source>
</evidence>
<accession>A0A517NVE4</accession>
<evidence type="ECO:0000256" key="6">
    <source>
        <dbReference type="SAM" id="SignalP"/>
    </source>
</evidence>
<dbReference type="InterPro" id="IPR056739">
    <property type="entry name" value="NfeD_membrane"/>
</dbReference>
<keyword evidence="2 5" id="KW-0812">Transmembrane</keyword>
<evidence type="ECO:0000256" key="4">
    <source>
        <dbReference type="ARBA" id="ARBA00023136"/>
    </source>
</evidence>
<evidence type="ECO:0000256" key="2">
    <source>
        <dbReference type="ARBA" id="ARBA00022692"/>
    </source>
</evidence>
<dbReference type="InterPro" id="IPR029045">
    <property type="entry name" value="ClpP/crotonase-like_dom_sf"/>
</dbReference>
<dbReference type="PROSITE" id="PS51257">
    <property type="entry name" value="PROKAR_LIPOPROTEIN"/>
    <property type="match status" value="1"/>
</dbReference>
<dbReference type="AlphaFoldDB" id="A0A517NVE4"/>
<name>A0A517NVE4_9BACT</name>
<feature type="transmembrane region" description="Helical" evidence="5">
    <location>
        <begin position="574"/>
        <end position="594"/>
    </location>
</feature>
<dbReference type="Gene3D" id="3.90.226.10">
    <property type="entry name" value="2-enoyl-CoA Hydratase, Chain A, domain 1"/>
    <property type="match status" value="1"/>
</dbReference>
<evidence type="ECO:0000256" key="5">
    <source>
        <dbReference type="SAM" id="Phobius"/>
    </source>
</evidence>
<dbReference type="Pfam" id="PF01957">
    <property type="entry name" value="NfeD"/>
    <property type="match status" value="1"/>
</dbReference>
<feature type="transmembrane region" description="Helical" evidence="5">
    <location>
        <begin position="601"/>
        <end position="619"/>
    </location>
</feature>
<keyword evidence="4 5" id="KW-0472">Membrane</keyword>
<comment type="subcellular location">
    <subcellularLocation>
        <location evidence="1">Membrane</location>
        <topology evidence="1">Multi-pass membrane protein</topology>
    </subcellularLocation>
</comment>
<gene>
    <name evidence="9" type="ORF">K239x_30890</name>
</gene>
<keyword evidence="3 5" id="KW-1133">Transmembrane helix</keyword>
<dbReference type="InterPro" id="IPR012340">
    <property type="entry name" value="NA-bd_OB-fold"/>
</dbReference>
<feature type="chain" id="PRO_5021737593" evidence="6">
    <location>
        <begin position="33"/>
        <end position="740"/>
    </location>
</feature>
<dbReference type="EMBL" id="CP036526">
    <property type="protein sequence ID" value="QDT11095.1"/>
    <property type="molecule type" value="Genomic_DNA"/>
</dbReference>